<feature type="region of interest" description="Disordered" evidence="1">
    <location>
        <begin position="52"/>
        <end position="93"/>
    </location>
</feature>
<sequence>YEEEASGKQLCENLDLLEEKCVEAHLRTFAYRRVIARLYNCKVHPRQVGPSDLVLRKVESTTQPDPEANWHQTERVPTESSRSSKKELTPSQG</sequence>
<protein>
    <submittedName>
        <fullName evidence="2">Uncharacterized protein</fullName>
    </submittedName>
</protein>
<comment type="caution">
    <text evidence="2">The sequence shown here is derived from an EMBL/GenBank/DDBJ whole genome shotgun (WGS) entry which is preliminary data.</text>
</comment>
<feature type="non-terminal residue" evidence="2">
    <location>
        <position position="1"/>
    </location>
</feature>
<evidence type="ECO:0000313" key="2">
    <source>
        <dbReference type="EMBL" id="RRT83544.1"/>
    </source>
</evidence>
<proteinExistence type="predicted"/>
<organism evidence="2 3">
    <name type="scientific">Ensete ventricosum</name>
    <name type="common">Abyssinian banana</name>
    <name type="synonym">Musa ensete</name>
    <dbReference type="NCBI Taxonomy" id="4639"/>
    <lineage>
        <taxon>Eukaryota</taxon>
        <taxon>Viridiplantae</taxon>
        <taxon>Streptophyta</taxon>
        <taxon>Embryophyta</taxon>
        <taxon>Tracheophyta</taxon>
        <taxon>Spermatophyta</taxon>
        <taxon>Magnoliopsida</taxon>
        <taxon>Liliopsida</taxon>
        <taxon>Zingiberales</taxon>
        <taxon>Musaceae</taxon>
        <taxon>Ensete</taxon>
    </lineage>
</organism>
<evidence type="ECO:0000256" key="1">
    <source>
        <dbReference type="SAM" id="MobiDB-lite"/>
    </source>
</evidence>
<feature type="compositionally biased region" description="Basic and acidic residues" evidence="1">
    <location>
        <begin position="72"/>
        <end position="93"/>
    </location>
</feature>
<dbReference type="Proteomes" id="UP000287651">
    <property type="component" value="Unassembled WGS sequence"/>
</dbReference>
<dbReference type="EMBL" id="AMZH03000473">
    <property type="protein sequence ID" value="RRT83544.1"/>
    <property type="molecule type" value="Genomic_DNA"/>
</dbReference>
<name>A0A427B4Y9_ENSVE</name>
<dbReference type="AlphaFoldDB" id="A0A427B4Y9"/>
<evidence type="ECO:0000313" key="3">
    <source>
        <dbReference type="Proteomes" id="UP000287651"/>
    </source>
</evidence>
<accession>A0A427B4Y9</accession>
<reference evidence="2 3" key="1">
    <citation type="journal article" date="2014" name="Agronomy (Basel)">
        <title>A Draft Genome Sequence for Ensete ventricosum, the Drought-Tolerant Tree Against Hunger.</title>
        <authorList>
            <person name="Harrison J."/>
            <person name="Moore K.A."/>
            <person name="Paszkiewicz K."/>
            <person name="Jones T."/>
            <person name="Grant M."/>
            <person name="Ambacheew D."/>
            <person name="Muzemil S."/>
            <person name="Studholme D.J."/>
        </authorList>
    </citation>
    <scope>NUCLEOTIDE SEQUENCE [LARGE SCALE GENOMIC DNA]</scope>
</reference>
<gene>
    <name evidence="2" type="ORF">B296_00004250</name>
</gene>